<keyword evidence="2" id="KW-0472">Membrane</keyword>
<evidence type="ECO:0000256" key="1">
    <source>
        <dbReference type="SAM" id="MobiDB-lite"/>
    </source>
</evidence>
<accession>A0A7S0WJA8</accession>
<proteinExistence type="predicted"/>
<feature type="region of interest" description="Disordered" evidence="1">
    <location>
        <begin position="156"/>
        <end position="185"/>
    </location>
</feature>
<keyword evidence="2" id="KW-1133">Transmembrane helix</keyword>
<organism evidence="3">
    <name type="scientific">Chlamydomonas leiostraca</name>
    <dbReference type="NCBI Taxonomy" id="1034604"/>
    <lineage>
        <taxon>Eukaryota</taxon>
        <taxon>Viridiplantae</taxon>
        <taxon>Chlorophyta</taxon>
        <taxon>core chlorophytes</taxon>
        <taxon>Chlorophyceae</taxon>
        <taxon>CS clade</taxon>
        <taxon>Chlamydomonadales</taxon>
        <taxon>Chlamydomonadaceae</taxon>
        <taxon>Chlamydomonas</taxon>
    </lineage>
</organism>
<keyword evidence="2" id="KW-0812">Transmembrane</keyword>
<name>A0A7S0WJA8_9CHLO</name>
<reference evidence="3" key="1">
    <citation type="submission" date="2021-01" db="EMBL/GenBank/DDBJ databases">
        <authorList>
            <person name="Corre E."/>
            <person name="Pelletier E."/>
            <person name="Niang G."/>
            <person name="Scheremetjew M."/>
            <person name="Finn R."/>
            <person name="Kale V."/>
            <person name="Holt S."/>
            <person name="Cochrane G."/>
            <person name="Meng A."/>
            <person name="Brown T."/>
            <person name="Cohen L."/>
        </authorList>
    </citation>
    <scope>NUCLEOTIDE SEQUENCE</scope>
    <source>
        <strain evidence="3">SAG 11-49</strain>
    </source>
</reference>
<evidence type="ECO:0000313" key="3">
    <source>
        <dbReference type="EMBL" id="CAD8669264.1"/>
    </source>
</evidence>
<feature type="compositionally biased region" description="Gly residues" evidence="1">
    <location>
        <begin position="171"/>
        <end position="180"/>
    </location>
</feature>
<evidence type="ECO:0000256" key="2">
    <source>
        <dbReference type="SAM" id="Phobius"/>
    </source>
</evidence>
<sequence length="379" mass="41878">MLPQQQLHGRAASHGQAGTRGVNTTCNVSRNITRRPRILRVAAVNGGDGSSASQPWWDNLNKNNIRGPEQPPQQESMGIGEEYLGTNGWERLVNINKGERQRVWDNMRAVAQERYARGEMPSWFNPKWLAQEEAPVNAILREMGMQHYQYDDTWLGRPFTDPSQDPETEQGGPGDGGSGGRPRHGRGWWRDDDPYWMLRDWGDHPMRWWTLGFAGLLALGGLGAYLVHGSTESLLVGWGAAAWLSLCSLAMSDMRAGWHGPMGVKMAWAACALVGVKDGVYGWSHRPRQQSIADTSSAAVAGVPPPPWAFLIPSLPSFSFGGCGWSCAAMCASLMLTNMSGLDEWALPTTPGAVYKSSDVVLKHRVWKFWGYANVTMRQ</sequence>
<gene>
    <name evidence="3" type="ORF">CLEI1391_LOCUS3500</name>
</gene>
<dbReference type="Gene3D" id="1.10.10.1740">
    <property type="entry name" value="Transmembrane protein 14-like"/>
    <property type="match status" value="1"/>
</dbReference>
<feature type="region of interest" description="Disordered" evidence="1">
    <location>
        <begin position="1"/>
        <end position="24"/>
    </location>
</feature>
<dbReference type="EMBL" id="HBFB01006264">
    <property type="protein sequence ID" value="CAD8669264.1"/>
    <property type="molecule type" value="Transcribed_RNA"/>
</dbReference>
<dbReference type="AlphaFoldDB" id="A0A7S0WJA8"/>
<feature type="transmembrane region" description="Helical" evidence="2">
    <location>
        <begin position="208"/>
        <end position="227"/>
    </location>
</feature>
<dbReference type="InterPro" id="IPR044890">
    <property type="entry name" value="TMEM14_sf"/>
</dbReference>
<feature type="transmembrane region" description="Helical" evidence="2">
    <location>
        <begin position="233"/>
        <end position="252"/>
    </location>
</feature>
<protein>
    <submittedName>
        <fullName evidence="3">Uncharacterized protein</fullName>
    </submittedName>
</protein>